<evidence type="ECO:0000256" key="1">
    <source>
        <dbReference type="ARBA" id="ARBA00005189"/>
    </source>
</evidence>
<dbReference type="Pfam" id="PF01467">
    <property type="entry name" value="CTP_transf_like"/>
    <property type="match status" value="2"/>
</dbReference>
<keyword evidence="3" id="KW-0444">Lipid biosynthesis</keyword>
<keyword evidence="7" id="KW-0594">Phospholipid biosynthesis</keyword>
<keyword evidence="8" id="KW-1208">Phospholipid metabolism</keyword>
<dbReference type="GO" id="GO:0006646">
    <property type="term" value="P:phosphatidylethanolamine biosynthetic process"/>
    <property type="evidence" value="ECO:0007669"/>
    <property type="project" value="InterPro"/>
</dbReference>
<evidence type="ECO:0000256" key="8">
    <source>
        <dbReference type="ARBA" id="ARBA00023264"/>
    </source>
</evidence>
<evidence type="ECO:0000259" key="12">
    <source>
        <dbReference type="Pfam" id="PF01467"/>
    </source>
</evidence>
<dbReference type="InterPro" id="IPR044608">
    <property type="entry name" value="Ect1/PCYT2"/>
</dbReference>
<dbReference type="EC" id="2.7.7.14" evidence="10"/>
<evidence type="ECO:0000256" key="9">
    <source>
        <dbReference type="ARBA" id="ARBA00024191"/>
    </source>
</evidence>
<dbReference type="AlphaFoldDB" id="A0A976QQQ5"/>
<evidence type="ECO:0000313" key="13">
    <source>
        <dbReference type="EMBL" id="UKJ89485.2"/>
    </source>
</evidence>
<dbReference type="InterPro" id="IPR004821">
    <property type="entry name" value="Cyt_trans-like"/>
</dbReference>
<evidence type="ECO:0000256" key="3">
    <source>
        <dbReference type="ARBA" id="ARBA00022516"/>
    </source>
</evidence>
<name>A0A976QQQ5_THEOR</name>
<dbReference type="Gene3D" id="3.40.50.620">
    <property type="entry name" value="HUPs"/>
    <property type="match status" value="2"/>
</dbReference>
<evidence type="ECO:0000313" key="14">
    <source>
        <dbReference type="Proteomes" id="UP000244803"/>
    </source>
</evidence>
<comment type="pathway">
    <text evidence="9">Phospholipid metabolism; phosphatidylethanolamine biosynthesis; phosphatidylethanolamine from ethanolamine: step 2/3.</text>
</comment>
<comment type="pathway">
    <text evidence="1">Lipid metabolism.</text>
</comment>
<feature type="domain" description="Cytidyltransferase-like" evidence="12">
    <location>
        <begin position="17"/>
        <end position="113"/>
    </location>
</feature>
<dbReference type="NCBIfam" id="TIGR00125">
    <property type="entry name" value="cyt_tran_rel"/>
    <property type="match status" value="2"/>
</dbReference>
<dbReference type="EMBL" id="CP056067">
    <property type="protein sequence ID" value="UKJ89485.2"/>
    <property type="molecule type" value="Genomic_DNA"/>
</dbReference>
<dbReference type="PANTHER" id="PTHR45780:SF2">
    <property type="entry name" value="ETHANOLAMINE-PHOSPHATE CYTIDYLYLTRANSFERASE"/>
    <property type="match status" value="1"/>
</dbReference>
<reference evidence="13" key="1">
    <citation type="submission" date="2022-07" db="EMBL/GenBank/DDBJ databases">
        <title>Evaluation of T. orientalis genome assembly methods using nanopore sequencing and analysis of variation between genomes.</title>
        <authorList>
            <person name="Yam J."/>
            <person name="Micallef M.L."/>
            <person name="Liu M."/>
            <person name="Djordjevic S.P."/>
            <person name="Bogema D.R."/>
            <person name="Jenkins C."/>
        </authorList>
    </citation>
    <scope>NUCLEOTIDE SEQUENCE</scope>
    <source>
        <strain evidence="13">Fish Creek</strain>
    </source>
</reference>
<evidence type="ECO:0000256" key="7">
    <source>
        <dbReference type="ARBA" id="ARBA00023209"/>
    </source>
</evidence>
<dbReference type="GO" id="GO:0004306">
    <property type="term" value="F:ethanolamine-phosphate cytidylyltransferase activity"/>
    <property type="evidence" value="ECO:0007669"/>
    <property type="project" value="UniProtKB-EC"/>
</dbReference>
<keyword evidence="4 13" id="KW-0808">Transferase</keyword>
<dbReference type="SUPFAM" id="SSF52374">
    <property type="entry name" value="Nucleotidylyl transferase"/>
    <property type="match status" value="2"/>
</dbReference>
<evidence type="ECO:0000256" key="10">
    <source>
        <dbReference type="ARBA" id="ARBA00024221"/>
    </source>
</evidence>
<feature type="domain" description="Cytidyltransferase-like" evidence="12">
    <location>
        <begin position="229"/>
        <end position="325"/>
    </location>
</feature>
<protein>
    <recommendedName>
        <fullName evidence="10">ethanolamine-phosphate cytidylyltransferase</fullName>
        <ecNumber evidence="10">2.7.7.14</ecNumber>
    </recommendedName>
    <alternativeName>
        <fullName evidence="11">CTP:phosphoethanolamine cytidylyltransferase</fullName>
    </alternativeName>
</protein>
<dbReference type="PANTHER" id="PTHR45780">
    <property type="entry name" value="ETHANOLAMINE-PHOSPHATE CYTIDYLYLTRANSFERASE"/>
    <property type="match status" value="1"/>
</dbReference>
<evidence type="ECO:0000256" key="4">
    <source>
        <dbReference type="ARBA" id="ARBA00022679"/>
    </source>
</evidence>
<gene>
    <name evidence="13" type="ORF">MACJ_002736</name>
</gene>
<evidence type="ECO:0000256" key="11">
    <source>
        <dbReference type="ARBA" id="ARBA00031473"/>
    </source>
</evidence>
<organism evidence="13 14">
    <name type="scientific">Theileria orientalis</name>
    <dbReference type="NCBI Taxonomy" id="68886"/>
    <lineage>
        <taxon>Eukaryota</taxon>
        <taxon>Sar</taxon>
        <taxon>Alveolata</taxon>
        <taxon>Apicomplexa</taxon>
        <taxon>Aconoidasida</taxon>
        <taxon>Piroplasmida</taxon>
        <taxon>Theileriidae</taxon>
        <taxon>Theileria</taxon>
    </lineage>
</organism>
<dbReference type="Proteomes" id="UP000244803">
    <property type="component" value="Chromosome 4"/>
</dbReference>
<accession>A0A976QQQ5</accession>
<keyword evidence="6" id="KW-0443">Lipid metabolism</keyword>
<keyword evidence="5 13" id="KW-0548">Nucleotidyltransferase</keyword>
<comment type="similarity">
    <text evidence="2">Belongs to the cytidylyltransferase family.</text>
</comment>
<sequence>MVDFNVEPQNLSESRIYVDGVFDLIHWGHLNALRQSYELGGKLVIGIISDEETRRAKGICPIYTQEERAEIVMGCKWVDEVMVGVPYDVTLDFLFNTAKCNYVAHGDDIAIGTSGNDCYFEPKNAGLMIHFKRSYGVSTSTTLSRLIDSLEFERFTHLANDNYVAVSSDFENVLKKNEHELLTEGLTDVESARQLGDRHVSYPRCRLSLNLLSKFLSNKDRPRGGKVVYVDGSFDLFHNGHVRFLKAARSLGDYLIVGIYDDQTVRTIKGSPFPFTNMLDRCLIVSAMKYTDDVILGAPYKITKDFVKIYGIDIVAVGNYSDSRLIHVKSNPLEVVENMGILRFVDSGSKTTSMEIIKRVSDRIVQIRDNVTDRCRRESIHYKDYE</sequence>
<dbReference type="InterPro" id="IPR014729">
    <property type="entry name" value="Rossmann-like_a/b/a_fold"/>
</dbReference>
<dbReference type="GO" id="GO:0005737">
    <property type="term" value="C:cytoplasm"/>
    <property type="evidence" value="ECO:0007669"/>
    <property type="project" value="TreeGrafter"/>
</dbReference>
<evidence type="ECO:0000256" key="5">
    <source>
        <dbReference type="ARBA" id="ARBA00022695"/>
    </source>
</evidence>
<dbReference type="OrthoDB" id="40021at2759"/>
<evidence type="ECO:0000256" key="6">
    <source>
        <dbReference type="ARBA" id="ARBA00023098"/>
    </source>
</evidence>
<proteinExistence type="inferred from homology"/>
<evidence type="ECO:0000256" key="2">
    <source>
        <dbReference type="ARBA" id="ARBA00010101"/>
    </source>
</evidence>